<feature type="transmembrane region" description="Helical" evidence="8">
    <location>
        <begin position="100"/>
        <end position="120"/>
    </location>
</feature>
<comment type="cofactor">
    <cofactor evidence="7">
        <name>Mg(2+)</name>
        <dbReference type="ChEBI" id="CHEBI:18420"/>
    </cofactor>
</comment>
<feature type="transmembrane region" description="Helical" evidence="8">
    <location>
        <begin position="64"/>
        <end position="88"/>
    </location>
</feature>
<feature type="transmembrane region" description="Helical" evidence="8">
    <location>
        <begin position="213"/>
        <end position="231"/>
    </location>
</feature>
<keyword evidence="10" id="KW-1185">Reference proteome</keyword>
<evidence type="ECO:0008006" key="11">
    <source>
        <dbReference type="Google" id="ProtNLM"/>
    </source>
</evidence>
<keyword evidence="4 8" id="KW-0812">Transmembrane</keyword>
<dbReference type="EMBL" id="NFZW01000006">
    <property type="protein sequence ID" value="RFA37836.1"/>
    <property type="molecule type" value="Genomic_DNA"/>
</dbReference>
<evidence type="ECO:0000313" key="10">
    <source>
        <dbReference type="Proteomes" id="UP000256763"/>
    </source>
</evidence>
<dbReference type="GO" id="GO:0005886">
    <property type="term" value="C:plasma membrane"/>
    <property type="evidence" value="ECO:0007669"/>
    <property type="project" value="UniProtKB-SubCell"/>
</dbReference>
<dbReference type="InterPro" id="IPR000715">
    <property type="entry name" value="Glycosyl_transferase_4"/>
</dbReference>
<evidence type="ECO:0000256" key="6">
    <source>
        <dbReference type="ARBA" id="ARBA00023136"/>
    </source>
</evidence>
<dbReference type="GO" id="GO:0046872">
    <property type="term" value="F:metal ion binding"/>
    <property type="evidence" value="ECO:0007669"/>
    <property type="project" value="UniProtKB-KW"/>
</dbReference>
<evidence type="ECO:0000256" key="2">
    <source>
        <dbReference type="ARBA" id="ARBA00022475"/>
    </source>
</evidence>
<gene>
    <name evidence="9" type="ORF">CAL65_07815</name>
</gene>
<feature type="binding site" evidence="7">
    <location>
        <position position="212"/>
    </location>
    <ligand>
        <name>Mg(2+)</name>
        <dbReference type="ChEBI" id="CHEBI:18420"/>
    </ligand>
</feature>
<organism evidence="9 10">
    <name type="scientific">Alkalilimnicola ehrlichii</name>
    <dbReference type="NCBI Taxonomy" id="351052"/>
    <lineage>
        <taxon>Bacteria</taxon>
        <taxon>Pseudomonadati</taxon>
        <taxon>Pseudomonadota</taxon>
        <taxon>Gammaproteobacteria</taxon>
        <taxon>Chromatiales</taxon>
        <taxon>Ectothiorhodospiraceae</taxon>
        <taxon>Alkalilimnicola</taxon>
    </lineage>
</organism>
<feature type="transmembrane region" description="Helical" evidence="8">
    <location>
        <begin position="311"/>
        <end position="331"/>
    </location>
</feature>
<keyword evidence="2" id="KW-1003">Cell membrane</keyword>
<comment type="caution">
    <text evidence="9">The sequence shown here is derived from an EMBL/GenBank/DDBJ whole genome shotgun (WGS) entry which is preliminary data.</text>
</comment>
<feature type="transmembrane region" description="Helical" evidence="8">
    <location>
        <begin position="237"/>
        <end position="256"/>
    </location>
</feature>
<feature type="binding site" evidence="7">
    <location>
        <position position="152"/>
    </location>
    <ligand>
        <name>Mg(2+)</name>
        <dbReference type="ChEBI" id="CHEBI:18420"/>
    </ligand>
</feature>
<evidence type="ECO:0000256" key="3">
    <source>
        <dbReference type="ARBA" id="ARBA00022679"/>
    </source>
</evidence>
<comment type="subcellular location">
    <subcellularLocation>
        <location evidence="1">Cell membrane</location>
        <topology evidence="1">Multi-pass membrane protein</topology>
    </subcellularLocation>
</comment>
<sequence length="339" mass="36003">MPFALFIAVALSAAFTAAMRRHALAHSMVDVPNERSSHANPTPRGGGVALVLVFSALSTLLAPWLGWSATALMAMLGGGAVVAGIGYLDDHGDVAARWRLMAHFVAAFVALSALAAHGGLPTVPLGSWILDLGVFGYLFAALFIVWLLNLYNFMDGIDGLAGVELVTVSGGAALLLFWQGAPISASWLLLLAACGLGFLVWNWPPAKIFMGDAGSGFLGFVLAVFALWTGGEGGIGVWAWGILLGVFLVDATWTLIRRVSLGQRFYEAHRIHAYQYASREFGAHKPVTLGVAAINIGWLLPWAALATWFPGLGGLFLVIAWAPLVFLCWWFKAGVPESA</sequence>
<evidence type="ECO:0000256" key="4">
    <source>
        <dbReference type="ARBA" id="ARBA00022692"/>
    </source>
</evidence>
<dbReference type="Pfam" id="PF00953">
    <property type="entry name" value="Glycos_transf_4"/>
    <property type="match status" value="1"/>
</dbReference>
<protein>
    <recommendedName>
        <fullName evidence="11">Glycosyl transferase, family 4</fullName>
    </recommendedName>
</protein>
<keyword evidence="7" id="KW-0460">Magnesium</keyword>
<dbReference type="PANTHER" id="PTHR22926">
    <property type="entry name" value="PHOSPHO-N-ACETYLMURAMOYL-PENTAPEPTIDE-TRANSFERASE"/>
    <property type="match status" value="1"/>
</dbReference>
<dbReference type="PANTHER" id="PTHR22926:SF3">
    <property type="entry name" value="UNDECAPRENYL-PHOSPHATE ALPHA-N-ACETYLGLUCOSAMINYL 1-PHOSPHATE TRANSFERASE"/>
    <property type="match status" value="1"/>
</dbReference>
<evidence type="ECO:0000256" key="1">
    <source>
        <dbReference type="ARBA" id="ARBA00004651"/>
    </source>
</evidence>
<accession>A0A3E0X0M2</accession>
<feature type="transmembrane region" description="Helical" evidence="8">
    <location>
        <begin position="184"/>
        <end position="201"/>
    </location>
</feature>
<feature type="transmembrane region" description="Helical" evidence="8">
    <location>
        <begin position="160"/>
        <end position="178"/>
    </location>
</feature>
<dbReference type="Proteomes" id="UP000256763">
    <property type="component" value="Unassembled WGS sequence"/>
</dbReference>
<dbReference type="GO" id="GO:0009103">
    <property type="term" value="P:lipopolysaccharide biosynthetic process"/>
    <property type="evidence" value="ECO:0007669"/>
    <property type="project" value="TreeGrafter"/>
</dbReference>
<feature type="transmembrane region" description="Helical" evidence="8">
    <location>
        <begin position="126"/>
        <end position="148"/>
    </location>
</feature>
<dbReference type="OrthoDB" id="9783652at2"/>
<keyword evidence="6 8" id="KW-0472">Membrane</keyword>
<evidence type="ECO:0000256" key="7">
    <source>
        <dbReference type="PIRSR" id="PIRSR600715-1"/>
    </source>
</evidence>
<proteinExistence type="predicted"/>
<keyword evidence="7" id="KW-0479">Metal-binding</keyword>
<reference evidence="10" key="1">
    <citation type="submission" date="2017-05" db="EMBL/GenBank/DDBJ databases">
        <authorList>
            <person name="Sharma S."/>
            <person name="Sidhu C."/>
            <person name="Pinnaka A.K."/>
        </authorList>
    </citation>
    <scope>NUCLEOTIDE SEQUENCE [LARGE SCALE GENOMIC DNA]</scope>
    <source>
        <strain evidence="10">AK93</strain>
    </source>
</reference>
<name>A0A3E0X0M2_9GAMM</name>
<dbReference type="GO" id="GO:0016780">
    <property type="term" value="F:phosphotransferase activity, for other substituted phosphate groups"/>
    <property type="evidence" value="ECO:0007669"/>
    <property type="project" value="InterPro"/>
</dbReference>
<keyword evidence="3" id="KW-0808">Transferase</keyword>
<keyword evidence="5 8" id="KW-1133">Transmembrane helix</keyword>
<evidence type="ECO:0000256" key="5">
    <source>
        <dbReference type="ARBA" id="ARBA00022989"/>
    </source>
</evidence>
<feature type="transmembrane region" description="Helical" evidence="8">
    <location>
        <begin position="287"/>
        <end position="305"/>
    </location>
</feature>
<dbReference type="AlphaFoldDB" id="A0A3E0X0M2"/>
<dbReference type="CDD" id="cd06854">
    <property type="entry name" value="GT_WbpL_WbcO_like"/>
    <property type="match status" value="1"/>
</dbReference>
<dbReference type="GO" id="GO:0044038">
    <property type="term" value="P:cell wall macromolecule biosynthetic process"/>
    <property type="evidence" value="ECO:0007669"/>
    <property type="project" value="TreeGrafter"/>
</dbReference>
<evidence type="ECO:0000256" key="8">
    <source>
        <dbReference type="SAM" id="Phobius"/>
    </source>
</evidence>
<dbReference type="GO" id="GO:0071555">
    <property type="term" value="P:cell wall organization"/>
    <property type="evidence" value="ECO:0007669"/>
    <property type="project" value="TreeGrafter"/>
</dbReference>
<evidence type="ECO:0000313" key="9">
    <source>
        <dbReference type="EMBL" id="RFA37836.1"/>
    </source>
</evidence>